<evidence type="ECO:0000256" key="1">
    <source>
        <dbReference type="ARBA" id="ARBA00022670"/>
    </source>
</evidence>
<keyword evidence="2" id="KW-0479">Metal-binding</keyword>
<keyword evidence="9" id="KW-1185">Reference proteome</keyword>
<dbReference type="PROSITE" id="PS00018">
    <property type="entry name" value="EF_HAND_1"/>
    <property type="match status" value="2"/>
</dbReference>
<feature type="compositionally biased region" description="Basic and acidic residues" evidence="6">
    <location>
        <begin position="506"/>
        <end position="527"/>
    </location>
</feature>
<keyword evidence="3" id="KW-0378">Hydrolase</keyword>
<dbReference type="GO" id="GO:0000272">
    <property type="term" value="P:polysaccharide catabolic process"/>
    <property type="evidence" value="ECO:0007669"/>
    <property type="project" value="InterPro"/>
</dbReference>
<evidence type="ECO:0000256" key="6">
    <source>
        <dbReference type="SAM" id="MobiDB-lite"/>
    </source>
</evidence>
<dbReference type="InterPro" id="IPR021190">
    <property type="entry name" value="Pept_M10A"/>
</dbReference>
<dbReference type="InterPro" id="IPR018247">
    <property type="entry name" value="EF_Hand_1_Ca_BS"/>
</dbReference>
<dbReference type="AlphaFoldDB" id="A0A5C6D512"/>
<organism evidence="8 9">
    <name type="scientific">Novipirellula artificiosorum</name>
    <dbReference type="NCBI Taxonomy" id="2528016"/>
    <lineage>
        <taxon>Bacteria</taxon>
        <taxon>Pseudomonadati</taxon>
        <taxon>Planctomycetota</taxon>
        <taxon>Planctomycetia</taxon>
        <taxon>Pirellulales</taxon>
        <taxon>Pirellulaceae</taxon>
        <taxon>Novipirellula</taxon>
    </lineage>
</organism>
<dbReference type="GO" id="GO:0031012">
    <property type="term" value="C:extracellular matrix"/>
    <property type="evidence" value="ECO:0007669"/>
    <property type="project" value="InterPro"/>
</dbReference>
<dbReference type="GO" id="GO:0005509">
    <property type="term" value="F:calcium ion binding"/>
    <property type="evidence" value="ECO:0007669"/>
    <property type="project" value="InterPro"/>
</dbReference>
<dbReference type="Gene3D" id="1.10.238.10">
    <property type="entry name" value="EF-hand"/>
    <property type="match status" value="2"/>
</dbReference>
<dbReference type="Pfam" id="PF00404">
    <property type="entry name" value="Dockerin_1"/>
    <property type="match status" value="1"/>
</dbReference>
<dbReference type="InterPro" id="IPR011992">
    <property type="entry name" value="EF-hand-dom_pair"/>
</dbReference>
<gene>
    <name evidence="8" type="ORF">Poly41_65450</name>
</gene>
<feature type="compositionally biased region" description="Acidic residues" evidence="6">
    <location>
        <begin position="187"/>
        <end position="212"/>
    </location>
</feature>
<evidence type="ECO:0000313" key="8">
    <source>
        <dbReference type="EMBL" id="TWU30851.1"/>
    </source>
</evidence>
<dbReference type="SUPFAM" id="SSF55486">
    <property type="entry name" value="Metalloproteases ('zincins'), catalytic domain"/>
    <property type="match status" value="1"/>
</dbReference>
<accession>A0A5C6D512</accession>
<dbReference type="InterPro" id="IPR002048">
    <property type="entry name" value="EF_hand_dom"/>
</dbReference>
<dbReference type="PRINTS" id="PR00138">
    <property type="entry name" value="MATRIXIN"/>
</dbReference>
<keyword evidence="5" id="KW-0482">Metalloprotease</keyword>
<dbReference type="InterPro" id="IPR006026">
    <property type="entry name" value="Peptidase_Metallo"/>
</dbReference>
<feature type="region of interest" description="Disordered" evidence="6">
    <location>
        <begin position="506"/>
        <end position="532"/>
    </location>
</feature>
<dbReference type="GO" id="GO:0008270">
    <property type="term" value="F:zinc ion binding"/>
    <property type="evidence" value="ECO:0007669"/>
    <property type="project" value="InterPro"/>
</dbReference>
<evidence type="ECO:0000256" key="2">
    <source>
        <dbReference type="ARBA" id="ARBA00022723"/>
    </source>
</evidence>
<dbReference type="InterPro" id="IPR002105">
    <property type="entry name" value="Dockerin_1_rpt"/>
</dbReference>
<protein>
    <submittedName>
        <fullName evidence="8">Matrixin</fullName>
    </submittedName>
</protein>
<feature type="region of interest" description="Disordered" evidence="6">
    <location>
        <begin position="187"/>
        <end position="221"/>
    </location>
</feature>
<reference evidence="8 9" key="1">
    <citation type="submission" date="2019-02" db="EMBL/GenBank/DDBJ databases">
        <title>Deep-cultivation of Planctomycetes and their phenomic and genomic characterization uncovers novel biology.</title>
        <authorList>
            <person name="Wiegand S."/>
            <person name="Jogler M."/>
            <person name="Boedeker C."/>
            <person name="Pinto D."/>
            <person name="Vollmers J."/>
            <person name="Rivas-Marin E."/>
            <person name="Kohn T."/>
            <person name="Peeters S.H."/>
            <person name="Heuer A."/>
            <person name="Rast P."/>
            <person name="Oberbeckmann S."/>
            <person name="Bunk B."/>
            <person name="Jeske O."/>
            <person name="Meyerdierks A."/>
            <person name="Storesund J.E."/>
            <person name="Kallscheuer N."/>
            <person name="Luecker S."/>
            <person name="Lage O.M."/>
            <person name="Pohl T."/>
            <person name="Merkel B.J."/>
            <person name="Hornburger P."/>
            <person name="Mueller R.-W."/>
            <person name="Bruemmer F."/>
            <person name="Labrenz M."/>
            <person name="Spormann A.M."/>
            <person name="Op Den Camp H."/>
            <person name="Overmann J."/>
            <person name="Amann R."/>
            <person name="Jetten M.S.M."/>
            <person name="Mascher T."/>
            <person name="Medema M.H."/>
            <person name="Devos D.P."/>
            <person name="Kaster A.-K."/>
            <person name="Ovreas L."/>
            <person name="Rohde M."/>
            <person name="Galperin M.Y."/>
            <person name="Jogler C."/>
        </authorList>
    </citation>
    <scope>NUCLEOTIDE SEQUENCE [LARGE SCALE GENOMIC DNA]</scope>
    <source>
        <strain evidence="8 9">Poly41</strain>
    </source>
</reference>
<dbReference type="Pfam" id="PF00413">
    <property type="entry name" value="Peptidase_M10"/>
    <property type="match status" value="1"/>
</dbReference>
<dbReference type="SUPFAM" id="SSF47473">
    <property type="entry name" value="EF-hand"/>
    <property type="match status" value="1"/>
</dbReference>
<evidence type="ECO:0000256" key="4">
    <source>
        <dbReference type="ARBA" id="ARBA00022833"/>
    </source>
</evidence>
<dbReference type="PANTHER" id="PTHR10201">
    <property type="entry name" value="MATRIX METALLOPROTEINASE"/>
    <property type="match status" value="1"/>
</dbReference>
<dbReference type="GO" id="GO:0004553">
    <property type="term" value="F:hydrolase activity, hydrolyzing O-glycosyl compounds"/>
    <property type="evidence" value="ECO:0007669"/>
    <property type="project" value="InterPro"/>
</dbReference>
<dbReference type="Gene3D" id="3.40.390.10">
    <property type="entry name" value="Collagenase (Catalytic Domain)"/>
    <property type="match status" value="1"/>
</dbReference>
<dbReference type="InterPro" id="IPR024079">
    <property type="entry name" value="MetalloPept_cat_dom_sf"/>
</dbReference>
<dbReference type="GO" id="GO:0006508">
    <property type="term" value="P:proteolysis"/>
    <property type="evidence" value="ECO:0007669"/>
    <property type="project" value="UniProtKB-KW"/>
</dbReference>
<sequence length="553" mass="59315">MRRVLAASFGWDGPGLGSAELTYHISGSPSSLTQAETNAAIETALSAWSGAADITFTPTNQAGRQDSIDISFTNIDGSSGILAQAYFPDDVNSGRIAGDIQFDISEAWEVGNSLGNQAFDLVWVAAHEIGHSLGLDHAVTIGSVLAPYVSPSQSFAGLGTSDIAAIQSLYAAADFTPTADTAEANVDEAAMDETPADETATDDPEDPGDADNDPFPRHRWRRGGNWHRFGGRLDSDLPEFFNYQNPTDVNSDDQTTALDALTIINQLNRSASGEDSVDVSMCDTNGDGEITAVDALTVINAMNNSEGTTTVTEITVAIESMDDESDTADTTVDEVDDSEDPTGDVDDSEAPVDDGGLVDDEDDTDVEDMDDEMCSGEGHRGGHHGDRQIGFAVGRFGRKVEQVFDRFDASGDGSLSEDELPSKLWEKLNAEGVDANEDGLITLEEIDAAMLAAREAKFTELDVDENGLLSEDEVSERFWTKLSDADTDADGSVSLDETIQWIAERETETETERDTMTSDTGERFGEARHHRQQGTDVVFAQIGRGFAAGRSRR</sequence>
<proteinExistence type="predicted"/>
<dbReference type="SUPFAM" id="SSF63446">
    <property type="entry name" value="Type I dockerin domain"/>
    <property type="match status" value="1"/>
</dbReference>
<keyword evidence="4" id="KW-0862">Zinc</keyword>
<dbReference type="InterPro" id="IPR001818">
    <property type="entry name" value="Pept_M10_metallopeptidase"/>
</dbReference>
<dbReference type="SMART" id="SM00235">
    <property type="entry name" value="ZnMc"/>
    <property type="match status" value="1"/>
</dbReference>
<evidence type="ECO:0000256" key="5">
    <source>
        <dbReference type="ARBA" id="ARBA00023049"/>
    </source>
</evidence>
<feature type="domain" description="Peptidase metallopeptidase" evidence="7">
    <location>
        <begin position="7"/>
        <end position="172"/>
    </location>
</feature>
<keyword evidence="1" id="KW-0645">Protease</keyword>
<evidence type="ECO:0000256" key="3">
    <source>
        <dbReference type="ARBA" id="ARBA00022801"/>
    </source>
</evidence>
<dbReference type="EMBL" id="SJPV01000020">
    <property type="protein sequence ID" value="TWU30851.1"/>
    <property type="molecule type" value="Genomic_DNA"/>
</dbReference>
<dbReference type="Pfam" id="PF13202">
    <property type="entry name" value="EF-hand_5"/>
    <property type="match status" value="1"/>
</dbReference>
<comment type="caution">
    <text evidence="8">The sequence shown here is derived from an EMBL/GenBank/DDBJ whole genome shotgun (WGS) entry which is preliminary data.</text>
</comment>
<dbReference type="GO" id="GO:0004222">
    <property type="term" value="F:metalloendopeptidase activity"/>
    <property type="evidence" value="ECO:0007669"/>
    <property type="project" value="InterPro"/>
</dbReference>
<evidence type="ECO:0000259" key="7">
    <source>
        <dbReference type="SMART" id="SM00235"/>
    </source>
</evidence>
<evidence type="ECO:0000313" key="9">
    <source>
        <dbReference type="Proteomes" id="UP000319143"/>
    </source>
</evidence>
<dbReference type="Proteomes" id="UP000319143">
    <property type="component" value="Unassembled WGS sequence"/>
</dbReference>
<dbReference type="InterPro" id="IPR036439">
    <property type="entry name" value="Dockerin_dom_sf"/>
</dbReference>
<dbReference type="Gene3D" id="1.10.1330.10">
    <property type="entry name" value="Dockerin domain"/>
    <property type="match status" value="1"/>
</dbReference>
<name>A0A5C6D512_9BACT</name>
<dbReference type="PANTHER" id="PTHR10201:SF323">
    <property type="entry name" value="MATRIX METALLOPROTEINASE-21"/>
    <property type="match status" value="1"/>
</dbReference>
<feature type="region of interest" description="Disordered" evidence="6">
    <location>
        <begin position="320"/>
        <end position="365"/>
    </location>
</feature>